<accession>A0A515EN53</accession>
<keyword evidence="3" id="KW-1185">Reference proteome</keyword>
<keyword evidence="1" id="KW-0732">Signal</keyword>
<dbReference type="Proteomes" id="UP000317365">
    <property type="component" value="Chromosome"/>
</dbReference>
<evidence type="ECO:0000256" key="1">
    <source>
        <dbReference type="SAM" id="SignalP"/>
    </source>
</evidence>
<dbReference type="AlphaFoldDB" id="A0A515EN53"/>
<evidence type="ECO:0000313" key="2">
    <source>
        <dbReference type="EMBL" id="QDL54068.1"/>
    </source>
</evidence>
<dbReference type="RefSeq" id="WP_142810629.1">
    <property type="nucleotide sequence ID" value="NZ_CP036282.1"/>
</dbReference>
<dbReference type="EMBL" id="CP036282">
    <property type="protein sequence ID" value="QDL54068.1"/>
    <property type="molecule type" value="Genomic_DNA"/>
</dbReference>
<proteinExistence type="predicted"/>
<dbReference type="KEGG" id="rhg:EXZ61_07730"/>
<dbReference type="GO" id="GO:0016788">
    <property type="term" value="F:hydrolase activity, acting on ester bonds"/>
    <property type="evidence" value="ECO:0007669"/>
    <property type="project" value="InterPro"/>
</dbReference>
<protein>
    <submittedName>
        <fullName evidence="2">Phospholipase</fullName>
    </submittedName>
</protein>
<feature type="signal peptide" evidence="1">
    <location>
        <begin position="1"/>
        <end position="21"/>
    </location>
</feature>
<gene>
    <name evidence="2" type="ORF">EXZ61_07730</name>
</gene>
<name>A0A515EN53_9BURK</name>
<dbReference type="SUPFAM" id="SSF48537">
    <property type="entry name" value="Phospholipase C/P1 nuclease"/>
    <property type="match status" value="1"/>
</dbReference>
<reference evidence="3" key="1">
    <citation type="submission" date="2019-02" db="EMBL/GenBank/DDBJ databases">
        <title>Complete genome sequence of Rhodoferax sp. Gr-4.</title>
        <authorList>
            <person name="Jin L."/>
        </authorList>
    </citation>
    <scope>NUCLEOTIDE SEQUENCE [LARGE SCALE GENOMIC DNA]</scope>
    <source>
        <strain evidence="3">Gr-4</strain>
    </source>
</reference>
<evidence type="ECO:0000313" key="3">
    <source>
        <dbReference type="Proteomes" id="UP000317365"/>
    </source>
</evidence>
<feature type="chain" id="PRO_5021849624" evidence="1">
    <location>
        <begin position="22"/>
        <end position="448"/>
    </location>
</feature>
<dbReference type="Gene3D" id="1.10.575.10">
    <property type="entry name" value="P1 Nuclease"/>
    <property type="match status" value="1"/>
</dbReference>
<reference evidence="3" key="2">
    <citation type="journal article" date="2020" name="Int. J. Syst. Evol. Microbiol.">
        <title>Genomic insights into a novel species Rhodoferax aquaticus sp. nov., isolated from freshwater.</title>
        <authorList>
            <person name="Li T."/>
            <person name="Zhuo Y."/>
            <person name="Jin C.Z."/>
            <person name="Wu X."/>
            <person name="Ko S.R."/>
            <person name="Jin F.J."/>
            <person name="Ahn C.Y."/>
            <person name="Oh H.M."/>
            <person name="Lee H.G."/>
            <person name="Jin L."/>
        </authorList>
    </citation>
    <scope>NUCLEOTIDE SEQUENCE [LARGE SCALE GENOMIC DNA]</scope>
    <source>
        <strain evidence="3">Gr-4</strain>
    </source>
</reference>
<dbReference type="InterPro" id="IPR008947">
    <property type="entry name" value="PLipase_C/P1_nuclease_dom_sf"/>
</dbReference>
<organism evidence="2 3">
    <name type="scientific">Rhodoferax aquaticus</name>
    <dbReference type="NCBI Taxonomy" id="2527691"/>
    <lineage>
        <taxon>Bacteria</taxon>
        <taxon>Pseudomonadati</taxon>
        <taxon>Pseudomonadota</taxon>
        <taxon>Betaproteobacteria</taxon>
        <taxon>Burkholderiales</taxon>
        <taxon>Comamonadaceae</taxon>
        <taxon>Rhodoferax</taxon>
    </lineage>
</organism>
<sequence>MRRFYHAVAISCLIASPQVFAWGNHSFPAYRAFEKMPEVAEAAPVQVETLEAFLKAEEKPLEALLASQEAWAASNIDKYPARPSVLAFKAEPNRSDDARRLAFLSALRVAPNSKFALYYQPDPLRPPANPTMLPHAAVNTLPETPNSTYRYVALKPGEMVAPLAVIASASDEPDYGLDINLFDDSPSDWGKVYGFGAQPFGNPALPYATQAPFHMGFMHESSILYTAAPFIKRTFPLLRNYQYATLSALAFRTGHPYWGWRFAGLSLHYLQDLTQPYHARLAPGNSTAKLLGANILAMAGMSGMKDGMVILLSNRHLALEKYQTELLQNAAKAKQDTPIEKSLRNSDQDSKYPAWNDTYVRDTVAAQSAAFGAQLADLLVAAMPPGYVSDPDFDFGVKESGINLVNELAKREPADRAKLDAAIADLLGHFGAHSRNAVRGILKASGNQ</sequence>